<accession>A0A4R5ARE1</accession>
<dbReference type="GO" id="GO:0016787">
    <property type="term" value="F:hydrolase activity"/>
    <property type="evidence" value="ECO:0007669"/>
    <property type="project" value="InterPro"/>
</dbReference>
<organism evidence="2 3">
    <name type="scientific">Flavobacterium caseinilyticum</name>
    <dbReference type="NCBI Taxonomy" id="2541732"/>
    <lineage>
        <taxon>Bacteria</taxon>
        <taxon>Pseudomonadati</taxon>
        <taxon>Bacteroidota</taxon>
        <taxon>Flavobacteriia</taxon>
        <taxon>Flavobacteriales</taxon>
        <taxon>Flavobacteriaceae</taxon>
        <taxon>Flavobacterium</taxon>
    </lineage>
</organism>
<dbReference type="InterPro" id="IPR029052">
    <property type="entry name" value="Metallo-depent_PP-like"/>
</dbReference>
<evidence type="ECO:0000259" key="1">
    <source>
        <dbReference type="Pfam" id="PF00149"/>
    </source>
</evidence>
<reference evidence="2 3" key="1">
    <citation type="submission" date="2019-03" db="EMBL/GenBank/DDBJ databases">
        <title>Flavobacterium AT-3-2 sp. nov., isolated from arctic soil.</title>
        <authorList>
            <person name="Chaudhary D.K."/>
        </authorList>
    </citation>
    <scope>NUCLEOTIDE SEQUENCE [LARGE SCALE GENOMIC DNA]</scope>
    <source>
        <strain evidence="2 3">AT-3-2</strain>
    </source>
</reference>
<evidence type="ECO:0000313" key="2">
    <source>
        <dbReference type="EMBL" id="TDD73654.1"/>
    </source>
</evidence>
<protein>
    <submittedName>
        <fullName evidence="2">Metallophosphoesterase</fullName>
    </submittedName>
</protein>
<keyword evidence="3" id="KW-1185">Reference proteome</keyword>
<dbReference type="Proteomes" id="UP000295278">
    <property type="component" value="Unassembled WGS sequence"/>
</dbReference>
<dbReference type="OrthoDB" id="356681at2"/>
<dbReference type="InterPro" id="IPR004843">
    <property type="entry name" value="Calcineurin-like_PHP"/>
</dbReference>
<dbReference type="PANTHER" id="PTHR37844:SF1">
    <property type="entry name" value="CALCINEURIN-LIKE PHOSPHOESTERASE DOMAIN-CONTAINING PROTEIN"/>
    <property type="match status" value="1"/>
</dbReference>
<dbReference type="Gene3D" id="3.60.21.10">
    <property type="match status" value="1"/>
</dbReference>
<dbReference type="EMBL" id="SMFM01000017">
    <property type="protein sequence ID" value="TDD73654.1"/>
    <property type="molecule type" value="Genomic_DNA"/>
</dbReference>
<dbReference type="RefSeq" id="WP_131910886.1">
    <property type="nucleotide sequence ID" value="NZ_SMFM01000017.1"/>
</dbReference>
<gene>
    <name evidence="2" type="ORF">E0F89_16895</name>
</gene>
<feature type="domain" description="Calcineurin-like phosphoesterase" evidence="1">
    <location>
        <begin position="9"/>
        <end position="219"/>
    </location>
</feature>
<evidence type="ECO:0000313" key="3">
    <source>
        <dbReference type="Proteomes" id="UP000295278"/>
    </source>
</evidence>
<dbReference type="Pfam" id="PF00149">
    <property type="entry name" value="Metallophos"/>
    <property type="match status" value="1"/>
</dbReference>
<sequence length="255" mass="29835">MQVSKIQYASDLHLEFPKNKEFFNANPLVPNGDILILAGDIVPFAVMDKHQDFFSFLSDNFQMTYWIPGNHEYYYFDAATKSGTFYEKIRSNVILLNNSVVQHQNTKLIFSTLWSKISSANQWSIERGLSDFHVINYNGHRFTADDYNHLHTDCINFINQELKVNDADKTIVVTHHVPTFKKYPKIYKNSTLNEAFAVELFDTIEASKVDYWIYGHSHYNTKDFKIGNTQMLTNQLGYVQRNENEHFSPIKYFNI</sequence>
<dbReference type="SUPFAM" id="SSF56300">
    <property type="entry name" value="Metallo-dependent phosphatases"/>
    <property type="match status" value="1"/>
</dbReference>
<dbReference type="AlphaFoldDB" id="A0A4R5ARE1"/>
<comment type="caution">
    <text evidence="2">The sequence shown here is derived from an EMBL/GenBank/DDBJ whole genome shotgun (WGS) entry which is preliminary data.</text>
</comment>
<proteinExistence type="predicted"/>
<dbReference type="PANTHER" id="PTHR37844">
    <property type="entry name" value="SER/THR PROTEIN PHOSPHATASE SUPERFAMILY (AFU_ORTHOLOGUE AFUA_1G14840)"/>
    <property type="match status" value="1"/>
</dbReference>
<name>A0A4R5ARE1_9FLAO</name>